<reference evidence="2 3" key="1">
    <citation type="submission" date="2017-10" db="EMBL/GenBank/DDBJ databases">
        <title>Paenichitinophaga pekingensis gen. nov., sp. nov., isolated from activated sludge.</title>
        <authorList>
            <person name="Jin D."/>
            <person name="Kong X."/>
            <person name="Deng Y."/>
            <person name="Bai Z."/>
        </authorList>
    </citation>
    <scope>NUCLEOTIDE SEQUENCE [LARGE SCALE GENOMIC DNA]</scope>
    <source>
        <strain evidence="2 3">13</strain>
    </source>
</reference>
<dbReference type="EMBL" id="CP023777">
    <property type="protein sequence ID" value="ATL49322.1"/>
    <property type="molecule type" value="Genomic_DNA"/>
</dbReference>
<dbReference type="KEGG" id="cbae:COR50_20270"/>
<accession>A0A291QZL3</accession>
<evidence type="ECO:0000256" key="1">
    <source>
        <dbReference type="SAM" id="MobiDB-lite"/>
    </source>
</evidence>
<feature type="region of interest" description="Disordered" evidence="1">
    <location>
        <begin position="1"/>
        <end position="40"/>
    </location>
</feature>
<proteinExistence type="predicted"/>
<organism evidence="2 3">
    <name type="scientific">Chitinophaga caeni</name>
    <dbReference type="NCBI Taxonomy" id="2029983"/>
    <lineage>
        <taxon>Bacteria</taxon>
        <taxon>Pseudomonadati</taxon>
        <taxon>Bacteroidota</taxon>
        <taxon>Chitinophagia</taxon>
        <taxon>Chitinophagales</taxon>
        <taxon>Chitinophagaceae</taxon>
        <taxon>Chitinophaga</taxon>
    </lineage>
</organism>
<dbReference type="AlphaFoldDB" id="A0A291QZL3"/>
<dbReference type="Proteomes" id="UP000220133">
    <property type="component" value="Chromosome"/>
</dbReference>
<sequence>MGVGPSLEARTSKELGSLNQQGTWKPKPARDSNQQGSRTRKVLGIYAKHAKNESRIRTFMSKIQESLESPVPQIREISEISDPVALAGAS</sequence>
<gene>
    <name evidence="2" type="ORF">COR50_20270</name>
</gene>
<evidence type="ECO:0000313" key="3">
    <source>
        <dbReference type="Proteomes" id="UP000220133"/>
    </source>
</evidence>
<keyword evidence="3" id="KW-1185">Reference proteome</keyword>
<name>A0A291QZL3_9BACT</name>
<protein>
    <submittedName>
        <fullName evidence="2">Uncharacterized protein</fullName>
    </submittedName>
</protein>
<evidence type="ECO:0000313" key="2">
    <source>
        <dbReference type="EMBL" id="ATL49322.1"/>
    </source>
</evidence>